<reference evidence="1 2" key="1">
    <citation type="submission" date="2016-04" db="EMBL/GenBank/DDBJ databases">
        <title>A degradative enzymes factory behind the ericoid mycorrhizal symbiosis.</title>
        <authorList>
            <consortium name="DOE Joint Genome Institute"/>
            <person name="Martino E."/>
            <person name="Morin E."/>
            <person name="Grelet G."/>
            <person name="Kuo A."/>
            <person name="Kohler A."/>
            <person name="Daghino S."/>
            <person name="Barry K."/>
            <person name="Choi C."/>
            <person name="Cichocki N."/>
            <person name="Clum A."/>
            <person name="Copeland A."/>
            <person name="Hainaut M."/>
            <person name="Haridas S."/>
            <person name="Labutti K."/>
            <person name="Lindquist E."/>
            <person name="Lipzen A."/>
            <person name="Khouja H.-R."/>
            <person name="Murat C."/>
            <person name="Ohm R."/>
            <person name="Olson A."/>
            <person name="Spatafora J."/>
            <person name="Veneault-Fourrey C."/>
            <person name="Henrissat B."/>
            <person name="Grigoriev I."/>
            <person name="Martin F."/>
            <person name="Perotto S."/>
        </authorList>
    </citation>
    <scope>NUCLEOTIDE SEQUENCE [LARGE SCALE GENOMIC DNA]</scope>
    <source>
        <strain evidence="1 2">E</strain>
    </source>
</reference>
<organism evidence="1 2">
    <name type="scientific">Hyaloscypha bicolor E</name>
    <dbReference type="NCBI Taxonomy" id="1095630"/>
    <lineage>
        <taxon>Eukaryota</taxon>
        <taxon>Fungi</taxon>
        <taxon>Dikarya</taxon>
        <taxon>Ascomycota</taxon>
        <taxon>Pezizomycotina</taxon>
        <taxon>Leotiomycetes</taxon>
        <taxon>Helotiales</taxon>
        <taxon>Hyaloscyphaceae</taxon>
        <taxon>Hyaloscypha</taxon>
        <taxon>Hyaloscypha bicolor</taxon>
    </lineage>
</organism>
<dbReference type="InParanoid" id="A0A2J6T428"/>
<evidence type="ECO:0000313" key="1">
    <source>
        <dbReference type="EMBL" id="PMD57778.1"/>
    </source>
</evidence>
<proteinExistence type="predicted"/>
<accession>A0A2J6T428</accession>
<evidence type="ECO:0000313" key="2">
    <source>
        <dbReference type="Proteomes" id="UP000235371"/>
    </source>
</evidence>
<protein>
    <submittedName>
        <fullName evidence="1">Uncharacterized protein</fullName>
    </submittedName>
</protein>
<dbReference type="GeneID" id="36579384"/>
<dbReference type="Proteomes" id="UP000235371">
    <property type="component" value="Unassembled WGS sequence"/>
</dbReference>
<gene>
    <name evidence="1" type="ORF">K444DRAFT_24235</name>
</gene>
<dbReference type="EMBL" id="KZ613843">
    <property type="protein sequence ID" value="PMD57778.1"/>
    <property type="molecule type" value="Genomic_DNA"/>
</dbReference>
<name>A0A2J6T428_9HELO</name>
<dbReference type="RefSeq" id="XP_024734682.1">
    <property type="nucleotide sequence ID" value="XM_024871302.1"/>
</dbReference>
<dbReference type="AlphaFoldDB" id="A0A2J6T428"/>
<sequence length="192" mass="21316">MRLPLPAIVSPADVSSTFGRESCTHVPMHLDAFIGGEGRKGCLAEEGPGRVGTGSGWGVFGSDAPCVGGSDLRGQRQAGRGSWYWELGNSRSWRRRPKYISLVSLVWNLAPLVYILFKISFPPLLETSKCFFSSNFPKNKRIEKRRERIEKMTSRTPAITIVEPSIHDGDDLSTFRSAPCFWDPLGDRGNNE</sequence>
<keyword evidence="2" id="KW-1185">Reference proteome</keyword>